<evidence type="ECO:0000256" key="2">
    <source>
        <dbReference type="SAM" id="Phobius"/>
    </source>
</evidence>
<feature type="transmembrane region" description="Helical" evidence="2">
    <location>
        <begin position="12"/>
        <end position="34"/>
    </location>
</feature>
<dbReference type="InterPro" id="IPR038732">
    <property type="entry name" value="HpyO/CreE_NAD-binding"/>
</dbReference>
<evidence type="ECO:0000259" key="3">
    <source>
        <dbReference type="Pfam" id="PF13454"/>
    </source>
</evidence>
<dbReference type="PANTHER" id="PTHR40254:SF1">
    <property type="entry name" value="BLR0577 PROTEIN"/>
    <property type="match status" value="1"/>
</dbReference>
<protein>
    <submittedName>
        <fullName evidence="4">FAD-dependent oxidoreductase</fullName>
    </submittedName>
</protein>
<feature type="region of interest" description="Disordered" evidence="1">
    <location>
        <begin position="448"/>
        <end position="470"/>
    </location>
</feature>
<dbReference type="RefSeq" id="WP_219354891.1">
    <property type="nucleotide sequence ID" value="NZ_CP080034.1"/>
</dbReference>
<gene>
    <name evidence="4" type="ORF">KWG56_11755</name>
</gene>
<keyword evidence="2" id="KW-0812">Transmembrane</keyword>
<keyword evidence="2" id="KW-0472">Membrane</keyword>
<accession>A0ABX8TDN0</accession>
<dbReference type="InterPro" id="IPR052189">
    <property type="entry name" value="L-asp_N-monooxygenase_NS-form"/>
</dbReference>
<evidence type="ECO:0000313" key="5">
    <source>
        <dbReference type="Proteomes" id="UP000824334"/>
    </source>
</evidence>
<evidence type="ECO:0000256" key="1">
    <source>
        <dbReference type="SAM" id="MobiDB-lite"/>
    </source>
</evidence>
<reference evidence="4 5" key="1">
    <citation type="submission" date="2021-07" db="EMBL/GenBank/DDBJ databases">
        <title>Isolation and characterization of bacteria from a gold mining with a capacity of golden bioaccumulation.</title>
        <authorList>
            <person name="Yang X.J."/>
        </authorList>
    </citation>
    <scope>NUCLEOTIDE SEQUENCE [LARGE SCALE GENOMIC DNA]</scope>
    <source>
        <strain evidence="4 5">Au29</strain>
    </source>
</reference>
<dbReference type="EMBL" id="CP080034">
    <property type="protein sequence ID" value="QYC09281.1"/>
    <property type="molecule type" value="Genomic_DNA"/>
</dbReference>
<dbReference type="Proteomes" id="UP000824334">
    <property type="component" value="Chromosome"/>
</dbReference>
<feature type="domain" description="FAD-dependent urate hydroxylase HpyO/Asp monooxygenase CreE-like FAD/NAD(P)-binding" evidence="3">
    <location>
        <begin position="14"/>
        <end position="158"/>
    </location>
</feature>
<sequence length="470" mass="51057">MPQTGTPDGRQNVAVVGAGFSGLLTAIHLLRLNARLRVTLIERRKVFGPGTAYDTGNPHHLLNVRLDNMGAFPDQPGHLADWLAEQPSWRAQDGFITRGVYGDYLQHLLDQALDGAPERLTLAASEARALNRNGAGWTLTLDDGGTVQAEAVVLALGNLEPASPPGVDEALRNSPLYVENPWRLEAEAAEGARDILLIGAGLTMVDAALSLRRPGRRFTALSRHGLLPRAHATVPPEPYVEAFAGGPSDVLKQVRQATQTHDWRAVFDHLRHSARPLWRSWTAVQRKRFLRHLRPLWDVHRHRLSPGSARDIHSMLASGELTVLAGKLSETALDGRSVEAAWRPRGRRRAIRGRFDLVVNCTGPLGVIQQSREPLIADILKKGYGRPDPLGLGLQVDGDGRLIGQDRPTDGLYAIGPLTRGAFWEITAVPDLRAQALDLAEHVADAAGATGQSSAADWPRTDPAAIVRGT</sequence>
<keyword evidence="5" id="KW-1185">Reference proteome</keyword>
<keyword evidence="2" id="KW-1133">Transmembrane helix</keyword>
<dbReference type="PANTHER" id="PTHR40254">
    <property type="entry name" value="BLR0577 PROTEIN"/>
    <property type="match status" value="1"/>
</dbReference>
<name>A0ABX8TDN0_9CAUL</name>
<dbReference type="Pfam" id="PF13454">
    <property type="entry name" value="NAD_binding_9"/>
    <property type="match status" value="1"/>
</dbReference>
<evidence type="ECO:0000313" key="4">
    <source>
        <dbReference type="EMBL" id="QYC09281.1"/>
    </source>
</evidence>
<organism evidence="4 5">
    <name type="scientific">Brevundimonas nasdae</name>
    <dbReference type="NCBI Taxonomy" id="172043"/>
    <lineage>
        <taxon>Bacteria</taxon>
        <taxon>Pseudomonadati</taxon>
        <taxon>Pseudomonadota</taxon>
        <taxon>Alphaproteobacteria</taxon>
        <taxon>Caulobacterales</taxon>
        <taxon>Caulobacteraceae</taxon>
        <taxon>Brevundimonas</taxon>
    </lineage>
</organism>
<dbReference type="GeneID" id="94375949"/>
<proteinExistence type="predicted"/>